<sequence length="69" mass="8013">MTLQERLTDAENALHDWQTGRGVLEVVDQNGERIRYSAANVIRLQNYIADLRRQVNETSIAPMQFWGRP</sequence>
<evidence type="ECO:0000313" key="2">
    <source>
        <dbReference type="Proteomes" id="UP000223606"/>
    </source>
</evidence>
<name>A0A2C9D1S4_9HYPH</name>
<dbReference type="SUPFAM" id="SSF64210">
    <property type="entry name" value="Head-to-tail joining protein W, gpW"/>
    <property type="match status" value="1"/>
</dbReference>
<gene>
    <name evidence="1" type="ORF">HDIA_0786</name>
</gene>
<dbReference type="InterPro" id="IPR036626">
    <property type="entry name" value="GpW_sf"/>
</dbReference>
<accession>A0A2C9D1S4</accession>
<dbReference type="InterPro" id="IPR004174">
    <property type="entry name" value="GpW"/>
</dbReference>
<dbReference type="AlphaFoldDB" id="A0A2C9D1S4"/>
<keyword evidence="2" id="KW-1185">Reference proteome</keyword>
<proteinExistence type="predicted"/>
<protein>
    <submittedName>
        <fullName evidence="1">GpW</fullName>
    </submittedName>
</protein>
<dbReference type="Pfam" id="PF02831">
    <property type="entry name" value="gpW"/>
    <property type="match status" value="1"/>
</dbReference>
<organism evidence="1 2">
    <name type="scientific">Hartmannibacter diazotrophicus</name>
    <dbReference type="NCBI Taxonomy" id="1482074"/>
    <lineage>
        <taxon>Bacteria</taxon>
        <taxon>Pseudomonadati</taxon>
        <taxon>Pseudomonadota</taxon>
        <taxon>Alphaproteobacteria</taxon>
        <taxon>Hyphomicrobiales</taxon>
        <taxon>Pleomorphomonadaceae</taxon>
        <taxon>Hartmannibacter</taxon>
    </lineage>
</organism>
<evidence type="ECO:0000313" key="1">
    <source>
        <dbReference type="EMBL" id="SON54327.1"/>
    </source>
</evidence>
<dbReference type="EMBL" id="LT960614">
    <property type="protein sequence ID" value="SON54327.1"/>
    <property type="molecule type" value="Genomic_DNA"/>
</dbReference>
<dbReference type="Proteomes" id="UP000223606">
    <property type="component" value="Chromosome 1"/>
</dbReference>
<dbReference type="Gene3D" id="3.30.1580.10">
    <property type="entry name" value="Head-to-tail joining protein W"/>
    <property type="match status" value="1"/>
</dbReference>
<dbReference type="RefSeq" id="WP_099554569.1">
    <property type="nucleotide sequence ID" value="NZ_LT960614.1"/>
</dbReference>
<reference evidence="2" key="1">
    <citation type="submission" date="2017-09" db="EMBL/GenBank/DDBJ databases">
        <title>Genome sequence of Nannocystis excedens DSM 71.</title>
        <authorList>
            <person name="Blom J."/>
        </authorList>
    </citation>
    <scope>NUCLEOTIDE SEQUENCE [LARGE SCALE GENOMIC DNA]</scope>
    <source>
        <strain evidence="2">type strain: E19</strain>
    </source>
</reference>
<dbReference type="GO" id="GO:0019058">
    <property type="term" value="P:viral life cycle"/>
    <property type="evidence" value="ECO:0007669"/>
    <property type="project" value="InterPro"/>
</dbReference>
<dbReference type="OrthoDB" id="7868825at2"/>
<dbReference type="KEGG" id="hdi:HDIA_0786"/>